<dbReference type="AlphaFoldDB" id="A0A518B975"/>
<keyword evidence="3" id="KW-1185">Reference proteome</keyword>
<organism evidence="2 3">
    <name type="scientific">Kolteria novifilia</name>
    <dbReference type="NCBI Taxonomy" id="2527975"/>
    <lineage>
        <taxon>Bacteria</taxon>
        <taxon>Pseudomonadati</taxon>
        <taxon>Planctomycetota</taxon>
        <taxon>Planctomycetia</taxon>
        <taxon>Kolteriales</taxon>
        <taxon>Kolteriaceae</taxon>
        <taxon>Kolteria</taxon>
    </lineage>
</organism>
<dbReference type="PANTHER" id="PTHR38462">
    <property type="entry name" value="EXONUCLEASE-LIKE PROTEIN"/>
    <property type="match status" value="1"/>
</dbReference>
<dbReference type="SUPFAM" id="SSF53098">
    <property type="entry name" value="Ribonuclease H-like"/>
    <property type="match status" value="1"/>
</dbReference>
<reference evidence="2 3" key="1">
    <citation type="submission" date="2019-02" db="EMBL/GenBank/DDBJ databases">
        <title>Deep-cultivation of Planctomycetes and their phenomic and genomic characterization uncovers novel biology.</title>
        <authorList>
            <person name="Wiegand S."/>
            <person name="Jogler M."/>
            <person name="Boedeker C."/>
            <person name="Pinto D."/>
            <person name="Vollmers J."/>
            <person name="Rivas-Marin E."/>
            <person name="Kohn T."/>
            <person name="Peeters S.H."/>
            <person name="Heuer A."/>
            <person name="Rast P."/>
            <person name="Oberbeckmann S."/>
            <person name="Bunk B."/>
            <person name="Jeske O."/>
            <person name="Meyerdierks A."/>
            <person name="Storesund J.E."/>
            <person name="Kallscheuer N."/>
            <person name="Luecker S."/>
            <person name="Lage O.M."/>
            <person name="Pohl T."/>
            <person name="Merkel B.J."/>
            <person name="Hornburger P."/>
            <person name="Mueller R.-W."/>
            <person name="Bruemmer F."/>
            <person name="Labrenz M."/>
            <person name="Spormann A.M."/>
            <person name="Op den Camp H."/>
            <person name="Overmann J."/>
            <person name="Amann R."/>
            <person name="Jetten M.S.M."/>
            <person name="Mascher T."/>
            <person name="Medema M.H."/>
            <person name="Devos D.P."/>
            <person name="Kaster A.-K."/>
            <person name="Ovreas L."/>
            <person name="Rohde M."/>
            <person name="Galperin M.Y."/>
            <person name="Jogler C."/>
        </authorList>
    </citation>
    <scope>NUCLEOTIDE SEQUENCE [LARGE SCALE GENOMIC DNA]</scope>
    <source>
        <strain evidence="2 3">Pan216</strain>
    </source>
</reference>
<dbReference type="GO" id="GO:0003676">
    <property type="term" value="F:nucleic acid binding"/>
    <property type="evidence" value="ECO:0007669"/>
    <property type="project" value="InterPro"/>
</dbReference>
<dbReference type="InterPro" id="IPR012337">
    <property type="entry name" value="RNaseH-like_sf"/>
</dbReference>
<evidence type="ECO:0000259" key="1">
    <source>
        <dbReference type="Pfam" id="PF13482"/>
    </source>
</evidence>
<evidence type="ECO:0000313" key="3">
    <source>
        <dbReference type="Proteomes" id="UP000317093"/>
    </source>
</evidence>
<feature type="domain" description="YprB ribonuclease H-like" evidence="1">
    <location>
        <begin position="83"/>
        <end position="246"/>
    </location>
</feature>
<dbReference type="InterPro" id="IPR038720">
    <property type="entry name" value="YprB_RNase_H-like_dom"/>
</dbReference>
<dbReference type="Gene3D" id="3.30.420.10">
    <property type="entry name" value="Ribonuclease H-like superfamily/Ribonuclease H"/>
    <property type="match status" value="1"/>
</dbReference>
<dbReference type="InterPro" id="IPR036397">
    <property type="entry name" value="RNaseH_sf"/>
</dbReference>
<keyword evidence="2" id="KW-0540">Nuclease</keyword>
<dbReference type="KEGG" id="knv:Pan216_44140"/>
<sequence>MGRLLSKPSLETPLRRPLSRTSAVAETLVGEEATIDGSSYWLIEEPLHAYWSDCDRRLRPHGAIESGDRDLETLIGRFPENTLFVDIETCGFSGSPLFLIGVAHPSERGMVLRQLLARTYAEEGAVLREFARMIESHPLLVTFNGKSFDWPFLRDRMSRHRLRHPPELEHVDLLHLGRRFWKGRFPNYRLQTLELYVCGRRRVGDIGGREVAQAYHDYVRTGRRREMKLILKHNALDVVTMVQLVACMLRKSVAPESRETVDSPSTTCRR</sequence>
<dbReference type="PANTHER" id="PTHR38462:SF1">
    <property type="entry name" value="YPRB RIBONUCLEASE H-LIKE DOMAIN-CONTAINING PROTEIN"/>
    <property type="match status" value="1"/>
</dbReference>
<dbReference type="RefSeq" id="WP_419192805.1">
    <property type="nucleotide sequence ID" value="NZ_CP036279.1"/>
</dbReference>
<dbReference type="GO" id="GO:0004527">
    <property type="term" value="F:exonuclease activity"/>
    <property type="evidence" value="ECO:0007669"/>
    <property type="project" value="UniProtKB-KW"/>
</dbReference>
<name>A0A518B975_9BACT</name>
<dbReference type="Pfam" id="PF13482">
    <property type="entry name" value="RNase_H_2"/>
    <property type="match status" value="1"/>
</dbReference>
<gene>
    <name evidence="2" type="ORF">Pan216_44140</name>
</gene>
<evidence type="ECO:0000313" key="2">
    <source>
        <dbReference type="EMBL" id="QDU63534.1"/>
    </source>
</evidence>
<proteinExistence type="predicted"/>
<protein>
    <submittedName>
        <fullName evidence="2">DNA polymerase family B, exonuclease domain</fullName>
    </submittedName>
</protein>
<dbReference type="Proteomes" id="UP000317093">
    <property type="component" value="Chromosome"/>
</dbReference>
<keyword evidence="2" id="KW-0378">Hydrolase</keyword>
<keyword evidence="2" id="KW-0269">Exonuclease</keyword>
<accession>A0A518B975</accession>
<dbReference type="EMBL" id="CP036279">
    <property type="protein sequence ID" value="QDU63534.1"/>
    <property type="molecule type" value="Genomic_DNA"/>
</dbReference>